<gene>
    <name evidence="2" type="ORF">M406DRAFT_334607</name>
</gene>
<evidence type="ECO:0000313" key="3">
    <source>
        <dbReference type="Proteomes" id="UP000803844"/>
    </source>
</evidence>
<dbReference type="OrthoDB" id="5237412at2759"/>
<organism evidence="2 3">
    <name type="scientific">Cryphonectria parasitica (strain ATCC 38755 / EP155)</name>
    <dbReference type="NCBI Taxonomy" id="660469"/>
    <lineage>
        <taxon>Eukaryota</taxon>
        <taxon>Fungi</taxon>
        <taxon>Dikarya</taxon>
        <taxon>Ascomycota</taxon>
        <taxon>Pezizomycotina</taxon>
        <taxon>Sordariomycetes</taxon>
        <taxon>Sordariomycetidae</taxon>
        <taxon>Diaporthales</taxon>
        <taxon>Cryphonectriaceae</taxon>
        <taxon>Cryphonectria-Endothia species complex</taxon>
        <taxon>Cryphonectria</taxon>
    </lineage>
</organism>
<comment type="caution">
    <text evidence="2">The sequence shown here is derived from an EMBL/GenBank/DDBJ whole genome shotgun (WGS) entry which is preliminary data.</text>
</comment>
<sequence length="446" mass="49732">MSLLQVNSQKSGLQAFRSCVVLRSRILSGRSRYSTSSTPSGVPDEVVAIAASATDSEAVKKPDLDLDDQTAEPRLENSQPRSEVAAAPNSQEDLVVSEKDGSNIGVRIRRTGASFAIPTRSPNRNRSSQRVVAQTQDETSQLPSFYRFARIFGLDPTVTHLDIVRGIAKTAPVGRVLSVAIPDKIHSKNGKDLKAAIVLFDHAAAPQDLVRLAKQGSFLIRGQPPHVAIYYDRAFSGNDFSENSSRVLYLRGNPDEEGFTEERLRELLLGNDRVVQALGPLGLKSEPVKCSKLPSGQHFMEWRFFDNQRQARVLLQVLRQHFQGRVSITMGHDPCWNKTLYPRDRKNTGNAIYMGAMSHAEGKRKWAKWRGVKDAPLASKSGLPSRLAQIMGPEGVEADNATQGKIGDVDFEEMDVLERERQRRVQAWKRLYRGPQQRSSRFDSSW</sequence>
<dbReference type="AlphaFoldDB" id="A0A9P4XU91"/>
<accession>A0A9P4XU91</accession>
<name>A0A9P4XU91_CRYP1</name>
<dbReference type="Proteomes" id="UP000803844">
    <property type="component" value="Unassembled WGS sequence"/>
</dbReference>
<feature type="compositionally biased region" description="Polar residues" evidence="1">
    <location>
        <begin position="120"/>
        <end position="136"/>
    </location>
</feature>
<dbReference type="RefSeq" id="XP_040771967.1">
    <property type="nucleotide sequence ID" value="XM_040920957.1"/>
</dbReference>
<dbReference type="GeneID" id="63838086"/>
<proteinExistence type="predicted"/>
<protein>
    <submittedName>
        <fullName evidence="2">Uncharacterized protein</fullName>
    </submittedName>
</protein>
<feature type="region of interest" description="Disordered" evidence="1">
    <location>
        <begin position="53"/>
        <end position="98"/>
    </location>
</feature>
<keyword evidence="3" id="KW-1185">Reference proteome</keyword>
<feature type="region of interest" description="Disordered" evidence="1">
    <location>
        <begin position="117"/>
        <end position="136"/>
    </location>
</feature>
<evidence type="ECO:0000256" key="1">
    <source>
        <dbReference type="SAM" id="MobiDB-lite"/>
    </source>
</evidence>
<reference evidence="2" key="1">
    <citation type="journal article" date="2020" name="Phytopathology">
        <title>Genome sequence of the chestnut blight fungus Cryphonectria parasitica EP155: A fundamental resource for an archetypical invasive plant pathogen.</title>
        <authorList>
            <person name="Crouch J.A."/>
            <person name="Dawe A."/>
            <person name="Aerts A."/>
            <person name="Barry K."/>
            <person name="Churchill A.C.L."/>
            <person name="Grimwood J."/>
            <person name="Hillman B."/>
            <person name="Milgroom M.G."/>
            <person name="Pangilinan J."/>
            <person name="Smith M."/>
            <person name="Salamov A."/>
            <person name="Schmutz J."/>
            <person name="Yadav J."/>
            <person name="Grigoriev I.V."/>
            <person name="Nuss D."/>
        </authorList>
    </citation>
    <scope>NUCLEOTIDE SEQUENCE</scope>
    <source>
        <strain evidence="2">EP155</strain>
    </source>
</reference>
<dbReference type="EMBL" id="MU032352">
    <property type="protein sequence ID" value="KAF3760988.1"/>
    <property type="molecule type" value="Genomic_DNA"/>
</dbReference>
<evidence type="ECO:0000313" key="2">
    <source>
        <dbReference type="EMBL" id="KAF3760988.1"/>
    </source>
</evidence>